<dbReference type="GO" id="GO:0005524">
    <property type="term" value="F:ATP binding"/>
    <property type="evidence" value="ECO:0007669"/>
    <property type="project" value="UniProtKB-KW"/>
</dbReference>
<evidence type="ECO:0000256" key="1">
    <source>
        <dbReference type="ARBA" id="ARBA00022448"/>
    </source>
</evidence>
<dbReference type="RefSeq" id="WP_277443987.1">
    <property type="nucleotide sequence ID" value="NZ_JAKOAV010000016.1"/>
</dbReference>
<evidence type="ECO:0000313" key="6">
    <source>
        <dbReference type="Proteomes" id="UP001154312"/>
    </source>
</evidence>
<dbReference type="EMBL" id="JAKOAV010000016">
    <property type="protein sequence ID" value="MDF9408621.1"/>
    <property type="molecule type" value="Genomic_DNA"/>
</dbReference>
<dbReference type="InterPro" id="IPR003593">
    <property type="entry name" value="AAA+_ATPase"/>
</dbReference>
<dbReference type="Pfam" id="PF00005">
    <property type="entry name" value="ABC_tran"/>
    <property type="match status" value="1"/>
</dbReference>
<sequence>MLEIKNLSLTIEGDKGPVEILKDINIVFEERLLYVFTGPNGGGKSSLAKVIMGIYKPTSGKIIFNGEDITELGVTERARLGIGYAFQQPPRFKGLTVGELLQLAVGKDKIMREFSLLYDVGLCPQDYLEREVDISLSGGELKRIEIASLLARELKIAVYDEPEAGIDLWSFSRLTETFQNYHRTHDTTIVLISHQERILSLADEIILVADGMIKEQGSRDVIWPLIMEDAGCNCRDACSEGNEEIVECHR</sequence>
<protein>
    <submittedName>
        <fullName evidence="5">ATP-binding cassette domain-containing protein</fullName>
    </submittedName>
</protein>
<name>A0A9X4JVM6_9FIRM</name>
<dbReference type="SUPFAM" id="SSF52540">
    <property type="entry name" value="P-loop containing nucleoside triphosphate hydrolases"/>
    <property type="match status" value="1"/>
</dbReference>
<dbReference type="AlphaFoldDB" id="A0A9X4JVM6"/>
<dbReference type="GO" id="GO:0005886">
    <property type="term" value="C:plasma membrane"/>
    <property type="evidence" value="ECO:0007669"/>
    <property type="project" value="TreeGrafter"/>
</dbReference>
<comment type="caution">
    <text evidence="5">The sequence shown here is derived from an EMBL/GenBank/DDBJ whole genome shotgun (WGS) entry which is preliminary data.</text>
</comment>
<dbReference type="InterPro" id="IPR051120">
    <property type="entry name" value="ABC_AA/LPS_Transport"/>
</dbReference>
<evidence type="ECO:0000256" key="3">
    <source>
        <dbReference type="ARBA" id="ARBA00022840"/>
    </source>
</evidence>
<evidence type="ECO:0000259" key="4">
    <source>
        <dbReference type="PROSITE" id="PS50893"/>
    </source>
</evidence>
<evidence type="ECO:0000256" key="2">
    <source>
        <dbReference type="ARBA" id="ARBA00022741"/>
    </source>
</evidence>
<gene>
    <name evidence="5" type="ORF">L7E55_09675</name>
</gene>
<dbReference type="GO" id="GO:0016887">
    <property type="term" value="F:ATP hydrolysis activity"/>
    <property type="evidence" value="ECO:0007669"/>
    <property type="project" value="InterPro"/>
</dbReference>
<dbReference type="InterPro" id="IPR003439">
    <property type="entry name" value="ABC_transporter-like_ATP-bd"/>
</dbReference>
<dbReference type="InterPro" id="IPR017871">
    <property type="entry name" value="ABC_transporter-like_CS"/>
</dbReference>
<keyword evidence="2" id="KW-0547">Nucleotide-binding</keyword>
<dbReference type="Proteomes" id="UP001154312">
    <property type="component" value="Unassembled WGS sequence"/>
</dbReference>
<dbReference type="PROSITE" id="PS50893">
    <property type="entry name" value="ABC_TRANSPORTER_2"/>
    <property type="match status" value="1"/>
</dbReference>
<proteinExistence type="predicted"/>
<dbReference type="SMART" id="SM00382">
    <property type="entry name" value="AAA"/>
    <property type="match status" value="1"/>
</dbReference>
<reference evidence="5" key="1">
    <citation type="submission" date="2022-02" db="EMBL/GenBank/DDBJ databases">
        <authorList>
            <person name="Leng L."/>
        </authorList>
    </citation>
    <scope>NUCLEOTIDE SEQUENCE</scope>
    <source>
        <strain evidence="5">JI</strain>
    </source>
</reference>
<dbReference type="Gene3D" id="3.40.50.300">
    <property type="entry name" value="P-loop containing nucleotide triphosphate hydrolases"/>
    <property type="match status" value="1"/>
</dbReference>
<keyword evidence="6" id="KW-1185">Reference proteome</keyword>
<dbReference type="PROSITE" id="PS00211">
    <property type="entry name" value="ABC_TRANSPORTER_1"/>
    <property type="match status" value="1"/>
</dbReference>
<dbReference type="PANTHER" id="PTHR45772">
    <property type="entry name" value="CONSERVED COMPONENT OF ABC TRANSPORTER FOR NATURAL AMINO ACIDS-RELATED"/>
    <property type="match status" value="1"/>
</dbReference>
<feature type="domain" description="ABC transporter" evidence="4">
    <location>
        <begin position="2"/>
        <end position="235"/>
    </location>
</feature>
<accession>A0A9X4JVM6</accession>
<dbReference type="InterPro" id="IPR027417">
    <property type="entry name" value="P-loop_NTPase"/>
</dbReference>
<keyword evidence="1" id="KW-0813">Transport</keyword>
<organism evidence="5 6">
    <name type="scientific">Pelotomaculum isophthalicicum JI</name>
    <dbReference type="NCBI Taxonomy" id="947010"/>
    <lineage>
        <taxon>Bacteria</taxon>
        <taxon>Bacillati</taxon>
        <taxon>Bacillota</taxon>
        <taxon>Clostridia</taxon>
        <taxon>Eubacteriales</taxon>
        <taxon>Desulfotomaculaceae</taxon>
        <taxon>Pelotomaculum</taxon>
    </lineage>
</organism>
<evidence type="ECO:0000313" key="5">
    <source>
        <dbReference type="EMBL" id="MDF9408621.1"/>
    </source>
</evidence>
<keyword evidence="3 5" id="KW-0067">ATP-binding</keyword>